<dbReference type="EMBL" id="CP021422">
    <property type="protein sequence ID" value="ASB41642.1"/>
    <property type="molecule type" value="Genomic_DNA"/>
</dbReference>
<dbReference type="GO" id="GO:0005737">
    <property type="term" value="C:cytoplasm"/>
    <property type="evidence" value="ECO:0007669"/>
    <property type="project" value="UniProtKB-SubCell"/>
</dbReference>
<gene>
    <name evidence="7 12" type="primary">uvrC</name>
    <name evidence="11" type="ORF">ADH66_13835</name>
    <name evidence="12" type="ORF">I5Q82_04180</name>
</gene>
<dbReference type="Proteomes" id="UP000196710">
    <property type="component" value="Chromosome"/>
</dbReference>
<dbReference type="GO" id="GO:0009380">
    <property type="term" value="C:excinuclease repair complex"/>
    <property type="evidence" value="ECO:0007669"/>
    <property type="project" value="InterPro"/>
</dbReference>
<dbReference type="RefSeq" id="WP_066539535.1">
    <property type="nucleotide sequence ID" value="NZ_CP021422.1"/>
</dbReference>
<dbReference type="Gene3D" id="3.30.420.340">
    <property type="entry name" value="UvrC, RNAse H endonuclease domain"/>
    <property type="match status" value="1"/>
</dbReference>
<comment type="subunit">
    <text evidence="7">Interacts with UvrB in an incision complex.</text>
</comment>
<dbReference type="Pfam" id="PF02151">
    <property type="entry name" value="UVR"/>
    <property type="match status" value="1"/>
</dbReference>
<evidence type="ECO:0000313" key="12">
    <source>
        <dbReference type="EMBL" id="QQR30903.1"/>
    </source>
</evidence>
<dbReference type="InterPro" id="IPR047296">
    <property type="entry name" value="GIY-YIG_UvrC_Cho"/>
</dbReference>
<evidence type="ECO:0000313" key="14">
    <source>
        <dbReference type="Proteomes" id="UP000596035"/>
    </source>
</evidence>
<dbReference type="InterPro" id="IPR035901">
    <property type="entry name" value="GIY-YIG_endonuc_sf"/>
</dbReference>
<keyword evidence="1 7" id="KW-0963">Cytoplasm</keyword>
<dbReference type="Pfam" id="PF14520">
    <property type="entry name" value="HHH_5"/>
    <property type="match status" value="1"/>
</dbReference>
<evidence type="ECO:0000256" key="1">
    <source>
        <dbReference type="ARBA" id="ARBA00022490"/>
    </source>
</evidence>
<dbReference type="EMBL" id="CP065321">
    <property type="protein sequence ID" value="QQR30903.1"/>
    <property type="molecule type" value="Genomic_DNA"/>
</dbReference>
<dbReference type="Proteomes" id="UP000596035">
    <property type="component" value="Chromosome"/>
</dbReference>
<proteinExistence type="inferred from homology"/>
<dbReference type="InterPro" id="IPR000305">
    <property type="entry name" value="GIY-YIG_endonuc"/>
</dbReference>
<feature type="domain" description="UvrC family homology region profile" evidence="10">
    <location>
        <begin position="261"/>
        <end position="497"/>
    </location>
</feature>
<dbReference type="CDD" id="cd10434">
    <property type="entry name" value="GIY-YIG_UvrC_Cho"/>
    <property type="match status" value="1"/>
</dbReference>
<dbReference type="SUPFAM" id="SSF82771">
    <property type="entry name" value="GIY-YIG endonuclease"/>
    <property type="match status" value="1"/>
</dbReference>
<dbReference type="InterPro" id="IPR001162">
    <property type="entry name" value="UvrC_RNase_H_dom"/>
</dbReference>
<evidence type="ECO:0000256" key="4">
    <source>
        <dbReference type="ARBA" id="ARBA00022881"/>
    </source>
</evidence>
<organism evidence="12 14">
    <name type="scientific">Acutalibacter muris</name>
    <dbReference type="NCBI Taxonomy" id="1796620"/>
    <lineage>
        <taxon>Bacteria</taxon>
        <taxon>Bacillati</taxon>
        <taxon>Bacillota</taxon>
        <taxon>Clostridia</taxon>
        <taxon>Eubacteriales</taxon>
        <taxon>Acutalibacteraceae</taxon>
        <taxon>Acutalibacter</taxon>
    </lineage>
</organism>
<dbReference type="SMART" id="SM00465">
    <property type="entry name" value="GIYc"/>
    <property type="match status" value="1"/>
</dbReference>
<dbReference type="PANTHER" id="PTHR30562:SF1">
    <property type="entry name" value="UVRABC SYSTEM PROTEIN C"/>
    <property type="match status" value="1"/>
</dbReference>
<dbReference type="PROSITE" id="PS50165">
    <property type="entry name" value="UVRC"/>
    <property type="match status" value="1"/>
</dbReference>
<dbReference type="GO" id="GO:0006289">
    <property type="term" value="P:nucleotide-excision repair"/>
    <property type="evidence" value="ECO:0007669"/>
    <property type="project" value="UniProtKB-UniRule"/>
</dbReference>
<dbReference type="HAMAP" id="MF_00203">
    <property type="entry name" value="UvrC"/>
    <property type="match status" value="1"/>
</dbReference>
<dbReference type="InterPro" id="IPR001943">
    <property type="entry name" value="UVR_dom"/>
</dbReference>
<dbReference type="SUPFAM" id="SSF46600">
    <property type="entry name" value="C-terminal UvrC-binding domain of UvrB"/>
    <property type="match status" value="1"/>
</dbReference>
<dbReference type="InterPro" id="IPR038476">
    <property type="entry name" value="UvrC_RNase_H_dom_sf"/>
</dbReference>
<accession>A0A1Z2XT55</accession>
<evidence type="ECO:0000313" key="11">
    <source>
        <dbReference type="EMBL" id="ASB41642.1"/>
    </source>
</evidence>
<dbReference type="AlphaFoldDB" id="A0A1Z2XT55"/>
<keyword evidence="2 7" id="KW-0227">DNA damage</keyword>
<dbReference type="InterPro" id="IPR050066">
    <property type="entry name" value="UvrABC_protein_C"/>
</dbReference>
<dbReference type="NCBIfam" id="TIGR00194">
    <property type="entry name" value="uvrC"/>
    <property type="match status" value="1"/>
</dbReference>
<dbReference type="PROSITE" id="PS50164">
    <property type="entry name" value="GIY_YIG"/>
    <property type="match status" value="1"/>
</dbReference>
<dbReference type="NCBIfam" id="NF001824">
    <property type="entry name" value="PRK00558.1-5"/>
    <property type="match status" value="1"/>
</dbReference>
<evidence type="ECO:0000256" key="6">
    <source>
        <dbReference type="ARBA" id="ARBA00023236"/>
    </source>
</evidence>
<comment type="subcellular location">
    <subcellularLocation>
        <location evidence="7">Cytoplasm</location>
    </subcellularLocation>
</comment>
<feature type="domain" description="UVR" evidence="8">
    <location>
        <begin position="210"/>
        <end position="245"/>
    </location>
</feature>
<reference evidence="11" key="1">
    <citation type="journal article" date="2017" name="Genome Announc.">
        <title>High-Quality Whole-Genome Sequences of the Oligo-Mouse-Microbiota Bacterial Community.</title>
        <authorList>
            <person name="Garzetti D."/>
            <person name="Brugiroux S."/>
            <person name="Bunk B."/>
            <person name="Pukall R."/>
            <person name="McCoy K.D."/>
            <person name="Macpherson A.J."/>
            <person name="Stecher B."/>
        </authorList>
    </citation>
    <scope>NUCLEOTIDE SEQUENCE</scope>
    <source>
        <strain evidence="11">KB18</strain>
    </source>
</reference>
<name>A0A1Z2XT55_9FIRM</name>
<dbReference type="Gene3D" id="1.10.150.20">
    <property type="entry name" value="5' to 3' exonuclease, C-terminal subdomain"/>
    <property type="match status" value="1"/>
</dbReference>
<dbReference type="Pfam" id="PF01541">
    <property type="entry name" value="GIY-YIG"/>
    <property type="match status" value="1"/>
</dbReference>
<keyword evidence="5 7" id="KW-0234">DNA repair</keyword>
<evidence type="ECO:0000256" key="7">
    <source>
        <dbReference type="HAMAP-Rule" id="MF_00203"/>
    </source>
</evidence>
<dbReference type="SMART" id="SM00278">
    <property type="entry name" value="HhH1"/>
    <property type="match status" value="2"/>
</dbReference>
<evidence type="ECO:0000259" key="9">
    <source>
        <dbReference type="PROSITE" id="PS50164"/>
    </source>
</evidence>
<dbReference type="Pfam" id="PF08459">
    <property type="entry name" value="UvrC_RNaseH_dom"/>
    <property type="match status" value="1"/>
</dbReference>
<dbReference type="PANTHER" id="PTHR30562">
    <property type="entry name" value="UVRC/OXIDOREDUCTASE"/>
    <property type="match status" value="1"/>
</dbReference>
<dbReference type="InterPro" id="IPR036876">
    <property type="entry name" value="UVR_dom_sf"/>
</dbReference>
<dbReference type="GO" id="GO:0003677">
    <property type="term" value="F:DNA binding"/>
    <property type="evidence" value="ECO:0007669"/>
    <property type="project" value="UniProtKB-UniRule"/>
</dbReference>
<evidence type="ECO:0000256" key="3">
    <source>
        <dbReference type="ARBA" id="ARBA00022769"/>
    </source>
</evidence>
<dbReference type="InterPro" id="IPR004791">
    <property type="entry name" value="UvrC"/>
</dbReference>
<dbReference type="Gene3D" id="4.10.860.10">
    <property type="entry name" value="UVR domain"/>
    <property type="match status" value="1"/>
</dbReference>
<feature type="domain" description="GIY-YIG" evidence="9">
    <location>
        <begin position="20"/>
        <end position="99"/>
    </location>
</feature>
<evidence type="ECO:0000256" key="5">
    <source>
        <dbReference type="ARBA" id="ARBA00023204"/>
    </source>
</evidence>
<sequence length="622" mass="70273">MDEREEKRRELRAKALQLPLTPGVYIMHDKSGEIIYIGKAKALKNRVSQYFGSEKNHDAKVRQMVSNVDYFEYILTDSEFEALVLESSLIKQHQPKYNILLKDDKGYCYIRVSGGEWPRLSAVLQKEDDGAKYIGPYLSYWSIRETVDAARKIFKLPDCNKKFPRDMGKSRPCLNFYIDQCCAPCRGRIRGEDYIEAFQQALDFVKGGSGTSIRELTKRMEQAAEDLDFELAARLRDRINALQKLRDRQKVVESRVPEQDVIALAQGESRTAFEVFRFTGGKLTDRESFITQGTGSDPEVRSEFLRQYYGIRDRIPPVVTLDGPCDGQELIARWLTDLYSAKMKRGKTVRINVPQKGSQKQLVEMCHSNAAEYLAQQSGLSGRDASALDELRRLLGLEKAPAYIECYDISNLQGGENVAGMVVFENGRPLKAAYRRFKIKTVEGQDDYGSMREVIARRFSEYREKQREGDNTGFGRMPDLILLDGGRGHVNAVQPVLDGMGLSVPLYGLVKDDKHRTRAIAVSGGEISITSTRKAFTLLSTIQDEVHRFAIGYHRQQRKKSAISSTLLSIEGVGPQRAKALLKHFKTVAAVGEAELSELERAPGMTKPAAKRVFDYFHGENS</sequence>
<keyword evidence="3 7" id="KW-0228">DNA excision</keyword>
<dbReference type="KEGG" id="amur:ADH66_13835"/>
<reference evidence="12 14" key="3">
    <citation type="submission" date="2020-11" db="EMBL/GenBank/DDBJ databases">
        <title>Closed and high quality bacterial genomes of the OMM12 community.</title>
        <authorList>
            <person name="Marbouty M."/>
            <person name="Lamy-Besnier Q."/>
            <person name="Debarbieux L."/>
            <person name="Koszul R."/>
        </authorList>
    </citation>
    <scope>NUCLEOTIDE SEQUENCE [LARGE SCALE GENOMIC DNA]</scope>
    <source>
        <strain evidence="12 14">KB18</strain>
    </source>
</reference>
<reference evidence="13" key="2">
    <citation type="submission" date="2017-05" db="EMBL/GenBank/DDBJ databases">
        <title>Improved OligoMM genomes.</title>
        <authorList>
            <person name="Garzetti D."/>
        </authorList>
    </citation>
    <scope>NUCLEOTIDE SEQUENCE [LARGE SCALE GENOMIC DNA]</scope>
    <source>
        <strain evidence="13">KB18</strain>
    </source>
</reference>
<keyword evidence="13" id="KW-1185">Reference proteome</keyword>
<dbReference type="InterPro" id="IPR010994">
    <property type="entry name" value="RuvA_2-like"/>
</dbReference>
<dbReference type="GO" id="GO:0009432">
    <property type="term" value="P:SOS response"/>
    <property type="evidence" value="ECO:0007669"/>
    <property type="project" value="UniProtKB-UniRule"/>
</dbReference>
<evidence type="ECO:0000256" key="2">
    <source>
        <dbReference type="ARBA" id="ARBA00022763"/>
    </source>
</evidence>
<keyword evidence="4 7" id="KW-0267">Excision nuclease</keyword>
<dbReference type="Pfam" id="PF22920">
    <property type="entry name" value="UvrC_RNaseH"/>
    <property type="match status" value="1"/>
</dbReference>
<dbReference type="FunFam" id="3.40.1440.10:FF:000001">
    <property type="entry name" value="UvrABC system protein C"/>
    <property type="match status" value="1"/>
</dbReference>
<dbReference type="PROSITE" id="PS50151">
    <property type="entry name" value="UVR"/>
    <property type="match status" value="1"/>
</dbReference>
<dbReference type="SUPFAM" id="SSF47781">
    <property type="entry name" value="RuvA domain 2-like"/>
    <property type="match status" value="1"/>
</dbReference>
<evidence type="ECO:0000259" key="8">
    <source>
        <dbReference type="PROSITE" id="PS50151"/>
    </source>
</evidence>
<dbReference type="InterPro" id="IPR003583">
    <property type="entry name" value="Hlx-hairpin-Hlx_DNA-bd_motif"/>
</dbReference>
<dbReference type="GO" id="GO:0009381">
    <property type="term" value="F:excinuclease ABC activity"/>
    <property type="evidence" value="ECO:0007669"/>
    <property type="project" value="UniProtKB-UniRule"/>
</dbReference>
<comment type="similarity">
    <text evidence="7">Belongs to the UvrC family.</text>
</comment>
<keyword evidence="6 7" id="KW-0742">SOS response</keyword>
<comment type="function">
    <text evidence="7">The UvrABC repair system catalyzes the recognition and processing of DNA lesions. UvrC both incises the 5' and 3' sides of the lesion. The N-terminal half is responsible for the 3' incision and the C-terminal half is responsible for the 5' incision.</text>
</comment>
<dbReference type="Gene3D" id="3.40.1440.10">
    <property type="entry name" value="GIY-YIG endonuclease"/>
    <property type="match status" value="1"/>
</dbReference>
<evidence type="ECO:0000259" key="10">
    <source>
        <dbReference type="PROSITE" id="PS50165"/>
    </source>
</evidence>
<evidence type="ECO:0000313" key="13">
    <source>
        <dbReference type="Proteomes" id="UP000196710"/>
    </source>
</evidence>
<protein>
    <recommendedName>
        <fullName evidence="7">UvrABC system protein C</fullName>
        <shortName evidence="7">Protein UvrC</shortName>
    </recommendedName>
    <alternativeName>
        <fullName evidence="7">Excinuclease ABC subunit C</fullName>
    </alternativeName>
</protein>